<dbReference type="Proteomes" id="UP000075243">
    <property type="component" value="Unassembled WGS sequence"/>
</dbReference>
<proteinExistence type="predicted"/>
<dbReference type="AlphaFoldDB" id="A0A151QXI9"/>
<evidence type="ECO:0000313" key="2">
    <source>
        <dbReference type="EMBL" id="KYP35041.1"/>
    </source>
</evidence>
<dbReference type="GO" id="GO:0010073">
    <property type="term" value="P:meristem maintenance"/>
    <property type="evidence" value="ECO:0007669"/>
    <property type="project" value="InterPro"/>
</dbReference>
<name>A0A151QXI9_CAJCA</name>
<dbReference type="PANTHER" id="PTHR46033:SF8">
    <property type="entry name" value="PROTEIN MAINTENANCE OF MERISTEMS-LIKE"/>
    <property type="match status" value="1"/>
</dbReference>
<accession>A0A151QXI9</accession>
<dbReference type="InterPro" id="IPR019557">
    <property type="entry name" value="AminoTfrase-like_pln_mobile"/>
</dbReference>
<sequence>MAKLRHLKVDHALVTTFVERWRLQTRTFHFPTRECIISLEDVTLQTDLRIDRLPVIAPTKFDWEDICDTYLGIVPVKGESLVGSMVKLKWLSDQSRIWSNKNK</sequence>
<reference evidence="2" key="1">
    <citation type="journal article" date="2012" name="Nat. Biotechnol.">
        <title>Draft genome sequence of pigeonpea (Cajanus cajan), an orphan legume crop of resource-poor farmers.</title>
        <authorList>
            <person name="Varshney R.K."/>
            <person name="Chen W."/>
            <person name="Li Y."/>
            <person name="Bharti A.K."/>
            <person name="Saxena R.K."/>
            <person name="Schlueter J.A."/>
            <person name="Donoghue M.T."/>
            <person name="Azam S."/>
            <person name="Fan G."/>
            <person name="Whaley A.M."/>
            <person name="Farmer A.D."/>
            <person name="Sheridan J."/>
            <person name="Iwata A."/>
            <person name="Tuteja R."/>
            <person name="Penmetsa R.V."/>
            <person name="Wu W."/>
            <person name="Upadhyaya H.D."/>
            <person name="Yang S.P."/>
            <person name="Shah T."/>
            <person name="Saxena K.B."/>
            <person name="Michael T."/>
            <person name="McCombie W.R."/>
            <person name="Yang B."/>
            <person name="Zhang G."/>
            <person name="Yang H."/>
            <person name="Wang J."/>
            <person name="Spillane C."/>
            <person name="Cook D.R."/>
            <person name="May G.D."/>
            <person name="Xu X."/>
            <person name="Jackson S.A."/>
        </authorList>
    </citation>
    <scope>NUCLEOTIDE SEQUENCE [LARGE SCALE GENOMIC DNA]</scope>
</reference>
<feature type="domain" description="Aminotransferase-like plant mobile" evidence="1">
    <location>
        <begin position="6"/>
        <end position="94"/>
    </location>
</feature>
<dbReference type="Pfam" id="PF10536">
    <property type="entry name" value="PMD"/>
    <property type="match status" value="1"/>
</dbReference>
<dbReference type="Gramene" id="C.cajan_43193.t">
    <property type="protein sequence ID" value="C.cajan_43193.t.cds1"/>
    <property type="gene ID" value="C.cajan_43193"/>
</dbReference>
<dbReference type="EMBL" id="KQ484455">
    <property type="protein sequence ID" value="KYP35041.1"/>
    <property type="molecule type" value="Genomic_DNA"/>
</dbReference>
<keyword evidence="3" id="KW-1185">Reference proteome</keyword>
<organism evidence="2 3">
    <name type="scientific">Cajanus cajan</name>
    <name type="common">Pigeon pea</name>
    <name type="synonym">Cajanus indicus</name>
    <dbReference type="NCBI Taxonomy" id="3821"/>
    <lineage>
        <taxon>Eukaryota</taxon>
        <taxon>Viridiplantae</taxon>
        <taxon>Streptophyta</taxon>
        <taxon>Embryophyta</taxon>
        <taxon>Tracheophyta</taxon>
        <taxon>Spermatophyta</taxon>
        <taxon>Magnoliopsida</taxon>
        <taxon>eudicotyledons</taxon>
        <taxon>Gunneridae</taxon>
        <taxon>Pentapetalae</taxon>
        <taxon>rosids</taxon>
        <taxon>fabids</taxon>
        <taxon>Fabales</taxon>
        <taxon>Fabaceae</taxon>
        <taxon>Papilionoideae</taxon>
        <taxon>50 kb inversion clade</taxon>
        <taxon>NPAAA clade</taxon>
        <taxon>indigoferoid/millettioid clade</taxon>
        <taxon>Phaseoleae</taxon>
        <taxon>Cajanus</taxon>
    </lineage>
</organism>
<protein>
    <submittedName>
        <fullName evidence="2">Serine/threonine protein phosphatase 7 long form isogeny</fullName>
    </submittedName>
</protein>
<gene>
    <name evidence="2" type="ORF">KK1_043944</name>
</gene>
<dbReference type="InterPro" id="IPR044824">
    <property type="entry name" value="MAIN-like"/>
</dbReference>
<evidence type="ECO:0000259" key="1">
    <source>
        <dbReference type="Pfam" id="PF10536"/>
    </source>
</evidence>
<dbReference type="PANTHER" id="PTHR46033">
    <property type="entry name" value="PROTEIN MAIN-LIKE 2"/>
    <property type="match status" value="1"/>
</dbReference>
<evidence type="ECO:0000313" key="3">
    <source>
        <dbReference type="Proteomes" id="UP000075243"/>
    </source>
</evidence>